<feature type="non-terminal residue" evidence="1">
    <location>
        <position position="37"/>
    </location>
</feature>
<comment type="caution">
    <text evidence="1">The sequence shown here is derived from an EMBL/GenBank/DDBJ whole genome shotgun (WGS) entry which is preliminary data.</text>
</comment>
<name>X1CQ17_9ZZZZ</name>
<dbReference type="EMBL" id="BART01021271">
    <property type="protein sequence ID" value="GAG98238.1"/>
    <property type="molecule type" value="Genomic_DNA"/>
</dbReference>
<gene>
    <name evidence="1" type="ORF">S01H4_39296</name>
</gene>
<protein>
    <submittedName>
        <fullName evidence="1">Uncharacterized protein</fullName>
    </submittedName>
</protein>
<evidence type="ECO:0000313" key="1">
    <source>
        <dbReference type="EMBL" id="GAG98238.1"/>
    </source>
</evidence>
<organism evidence="1">
    <name type="scientific">marine sediment metagenome</name>
    <dbReference type="NCBI Taxonomy" id="412755"/>
    <lineage>
        <taxon>unclassified sequences</taxon>
        <taxon>metagenomes</taxon>
        <taxon>ecological metagenomes</taxon>
    </lineage>
</organism>
<reference evidence="1" key="1">
    <citation type="journal article" date="2014" name="Front. Microbiol.">
        <title>High frequency of phylogenetically diverse reductive dehalogenase-homologous genes in deep subseafloor sedimentary metagenomes.</title>
        <authorList>
            <person name="Kawai M."/>
            <person name="Futagami T."/>
            <person name="Toyoda A."/>
            <person name="Takaki Y."/>
            <person name="Nishi S."/>
            <person name="Hori S."/>
            <person name="Arai W."/>
            <person name="Tsubouchi T."/>
            <person name="Morono Y."/>
            <person name="Uchiyama I."/>
            <person name="Ito T."/>
            <person name="Fujiyama A."/>
            <person name="Inagaki F."/>
            <person name="Takami H."/>
        </authorList>
    </citation>
    <scope>NUCLEOTIDE SEQUENCE</scope>
    <source>
        <strain evidence="1">Expedition CK06-06</strain>
    </source>
</reference>
<sequence length="37" mass="4203">MRHLLNKNVAMATSRKYPETRIFGVMVADLMGDIHSV</sequence>
<proteinExistence type="predicted"/>
<accession>X1CQ17</accession>
<dbReference type="AlphaFoldDB" id="X1CQ17"/>